<reference evidence="1 2" key="1">
    <citation type="submission" date="2020-08" db="EMBL/GenBank/DDBJ databases">
        <title>A Genomic Blueprint of the Chicken Gut Microbiome.</title>
        <authorList>
            <person name="Gilroy R."/>
            <person name="Ravi A."/>
            <person name="Getino M."/>
            <person name="Pursley I."/>
            <person name="Horton D.L."/>
            <person name="Alikhan N.-F."/>
            <person name="Baker D."/>
            <person name="Gharbi K."/>
            <person name="Hall N."/>
            <person name="Watson M."/>
            <person name="Adriaenssens E.M."/>
            <person name="Foster-Nyarko E."/>
            <person name="Jarju S."/>
            <person name="Secka A."/>
            <person name="Antonio M."/>
            <person name="Oren A."/>
            <person name="Chaudhuri R."/>
            <person name="La Ragione R.M."/>
            <person name="Hildebrand F."/>
            <person name="Pallen M.J."/>
        </authorList>
    </citation>
    <scope>NUCLEOTIDE SEQUENCE [LARGE SCALE GENOMIC DNA]</scope>
    <source>
        <strain evidence="1 2">Sa1BUA6</strain>
    </source>
</reference>
<proteinExistence type="predicted"/>
<sequence length="440" mass="51989">MSKYLIGIRTTKLDIQTLTLFLYYKNAGIDVVFVVDEIKNKVDFGIFPKISLNLDILLKLRLYFEHEKIGWLCGDFGLYLMALEYPNYEGYWLIEDDAFVFSENLLFYLGQPLLEKLDLCAKSFWKAHDGWPWKESAEQYFNIPVAKKMSFGIVYVSKNFCLEALRKRIEYVELYSKNNFLNFLNDESFLANFSQNYKNLRMDELYSKDDLENFNFTTSGNLYFINPNFVNIKQGFYHPIIISTNSQDCNDRIIYILKRQKKLGRYYKKLLINKINENLEKTKSGFQPRVLVCVIYKGSNNVYELVKVIKKRWADCIILNLLESEISFEAIDNLKVKNIESGLEMVEKTYPNYDGVWILDEKFQIELDNNQSLVKQLEVPEREKVNFGYIEISTLTNSICAYYINFDYFEKNGFIANLATNLDYFYEKSFLSLNNDQKNY</sequence>
<evidence type="ECO:0008006" key="3">
    <source>
        <dbReference type="Google" id="ProtNLM"/>
    </source>
</evidence>
<dbReference type="EMBL" id="JACSPT010000008">
    <property type="protein sequence ID" value="MBD8009269.1"/>
    <property type="molecule type" value="Genomic_DNA"/>
</dbReference>
<protein>
    <recommendedName>
        <fullName evidence="3">Glycosyl transferase</fullName>
    </recommendedName>
</protein>
<organism evidence="1 2">
    <name type="scientific">Acinetobacter pecorum</name>
    <dbReference type="NCBI Taxonomy" id="2762215"/>
    <lineage>
        <taxon>Bacteria</taxon>
        <taxon>Pseudomonadati</taxon>
        <taxon>Pseudomonadota</taxon>
        <taxon>Gammaproteobacteria</taxon>
        <taxon>Moraxellales</taxon>
        <taxon>Moraxellaceae</taxon>
        <taxon>Acinetobacter</taxon>
    </lineage>
</organism>
<accession>A0ABR8VWX0</accession>
<gene>
    <name evidence="1" type="ORF">H9629_07930</name>
</gene>
<dbReference type="RefSeq" id="WP_191730873.1">
    <property type="nucleotide sequence ID" value="NZ_JACSPT010000008.1"/>
</dbReference>
<keyword evidence="2" id="KW-1185">Reference proteome</keyword>
<evidence type="ECO:0000313" key="2">
    <source>
        <dbReference type="Proteomes" id="UP000621930"/>
    </source>
</evidence>
<dbReference type="Proteomes" id="UP000621930">
    <property type="component" value="Unassembled WGS sequence"/>
</dbReference>
<evidence type="ECO:0000313" key="1">
    <source>
        <dbReference type="EMBL" id="MBD8009269.1"/>
    </source>
</evidence>
<comment type="caution">
    <text evidence="1">The sequence shown here is derived from an EMBL/GenBank/DDBJ whole genome shotgun (WGS) entry which is preliminary data.</text>
</comment>
<name>A0ABR8VWX0_9GAMM</name>